<organism evidence="4 5">
    <name type="scientific">Klebsiella pneumoniae subsp. pneumoniae</name>
    <dbReference type="NCBI Taxonomy" id="72407"/>
    <lineage>
        <taxon>Bacteria</taxon>
        <taxon>Pseudomonadati</taxon>
        <taxon>Pseudomonadota</taxon>
        <taxon>Gammaproteobacteria</taxon>
        <taxon>Enterobacterales</taxon>
        <taxon>Enterobacteriaceae</taxon>
        <taxon>Klebsiella/Raoultella group</taxon>
        <taxon>Klebsiella</taxon>
        <taxon>Klebsiella pneumoniae complex</taxon>
    </lineage>
</organism>
<accession>A0A378ALR5</accession>
<proteinExistence type="predicted"/>
<feature type="domain" description="N-acetyltransferase" evidence="3">
    <location>
        <begin position="1"/>
        <end position="160"/>
    </location>
</feature>
<dbReference type="EMBL" id="UGMA01000005">
    <property type="protein sequence ID" value="STV13883.1"/>
    <property type="molecule type" value="Genomic_DNA"/>
</dbReference>
<keyword evidence="1 4" id="KW-0808">Transferase</keyword>
<evidence type="ECO:0000256" key="2">
    <source>
        <dbReference type="ARBA" id="ARBA00023315"/>
    </source>
</evidence>
<evidence type="ECO:0000259" key="3">
    <source>
        <dbReference type="PROSITE" id="PS51186"/>
    </source>
</evidence>
<protein>
    <submittedName>
        <fullName evidence="4">GNAT family acetyltransferase</fullName>
    </submittedName>
</protein>
<dbReference type="PROSITE" id="PS51186">
    <property type="entry name" value="GNAT"/>
    <property type="match status" value="1"/>
</dbReference>
<keyword evidence="2" id="KW-0012">Acyltransferase</keyword>
<dbReference type="InterPro" id="IPR050680">
    <property type="entry name" value="YpeA/RimI_acetyltransf"/>
</dbReference>
<gene>
    <name evidence="4" type="ORF">NCTC9504_05778</name>
</gene>
<dbReference type="GO" id="GO:0016747">
    <property type="term" value="F:acyltransferase activity, transferring groups other than amino-acyl groups"/>
    <property type="evidence" value="ECO:0007669"/>
    <property type="project" value="InterPro"/>
</dbReference>
<dbReference type="PANTHER" id="PTHR43420">
    <property type="entry name" value="ACETYLTRANSFERASE"/>
    <property type="match status" value="1"/>
</dbReference>
<dbReference type="SUPFAM" id="SSF55729">
    <property type="entry name" value="Acyl-CoA N-acyltransferases (Nat)"/>
    <property type="match status" value="1"/>
</dbReference>
<evidence type="ECO:0000313" key="5">
    <source>
        <dbReference type="Proteomes" id="UP000254020"/>
    </source>
</evidence>
<dbReference type="Gene3D" id="3.40.630.30">
    <property type="match status" value="1"/>
</dbReference>
<name>A0A378ALR5_KLEPN</name>
<sequence>MTVIPVSALECSITELCRILADSFSESLTPFALPPEMFASRFISEGLSLEDSFVWLVNDNPAAIAIVTRRMDKARLAAFGVLPEYRSQGLAKQMLTPLFTSLKEKKLSSVRLEVMRENTRAIALYHALGFQVRRHLCKYRGDPQSRLEIPSGDMESKSADDFLRTVWSAPDDDLPWLASPLQLLSIPCDILRDNEHAWCAVAEFMGQPQLRCLFVEPVYRYQGRAKRMLHKINARWPGIGTSAALPETLAPLFTAAGYQAEPLCQFEMEMTF</sequence>
<reference evidence="4 5" key="1">
    <citation type="submission" date="2018-06" db="EMBL/GenBank/DDBJ databases">
        <authorList>
            <consortium name="Pathogen Informatics"/>
            <person name="Doyle S."/>
        </authorList>
    </citation>
    <scope>NUCLEOTIDE SEQUENCE [LARGE SCALE GENOMIC DNA]</scope>
    <source>
        <strain evidence="4 5">NCTC9504</strain>
    </source>
</reference>
<evidence type="ECO:0000256" key="1">
    <source>
        <dbReference type="ARBA" id="ARBA00022679"/>
    </source>
</evidence>
<dbReference type="InterPro" id="IPR000182">
    <property type="entry name" value="GNAT_dom"/>
</dbReference>
<dbReference type="Proteomes" id="UP000254020">
    <property type="component" value="Unassembled WGS sequence"/>
</dbReference>
<dbReference type="InterPro" id="IPR016181">
    <property type="entry name" value="Acyl_CoA_acyltransferase"/>
</dbReference>
<dbReference type="Pfam" id="PF00583">
    <property type="entry name" value="Acetyltransf_1"/>
    <property type="match status" value="1"/>
</dbReference>
<evidence type="ECO:0000313" key="4">
    <source>
        <dbReference type="EMBL" id="STV13883.1"/>
    </source>
</evidence>
<dbReference type="AlphaFoldDB" id="A0A378ALR5"/>
<dbReference type="CDD" id="cd04301">
    <property type="entry name" value="NAT_SF"/>
    <property type="match status" value="1"/>
</dbReference>